<accession>A0A6J5NAV0</accession>
<evidence type="ECO:0000313" key="1">
    <source>
        <dbReference type="EMBL" id="CAB4154157.1"/>
    </source>
</evidence>
<dbReference type="EMBL" id="LR796610">
    <property type="protein sequence ID" value="CAB4154157.1"/>
    <property type="molecule type" value="Genomic_DNA"/>
</dbReference>
<gene>
    <name evidence="1" type="ORF">UFOVP633_18</name>
</gene>
<sequence>MELYINDLLVDINDKIAFPLTYSISDIKDVSTRKGNNSKTITLPGTQRNYSMMLSVFQLSLTESIGAAAGALSFDPSIKASARYYHNGLLEFNGICQLQDCTLENGIWTFDIILISDTIDYLSRLQNIKINELDWSMYNHPLIYNVIYNSWTGYIRLSNGSDVPNKSGANWDGIGYYYGLIDYGYDRPAPDVWECDNIPPQVFVYEILKKAFEYCGISWNSAFFESQRFKKLLLAYAGGDLPTIDQSQADSDSSFTEELNNGSGFILQGNRDEIGRDENLSVLYFGSPVFIDTYDCSTVSDGLFQVQTQSPLLWVSQGSSVYNVNYVGTHNLELVFNLQNISSVVLSGVCDLKLIIYKNGSAIAEDSVYSINLLSYSPTITNVGFDTFATINLSTSFDYTRSVNIDFNDTLTFAVKIQFNTITADTVGLTALGSFDFTVESDTADLNIQKQIQSLTTGGTVNIASFLPDMDCATFFKGFITAFNLYVKTSTDDPTILEIEPLSDFYNGTDTALVWTDKVDYSKKLSVKPTINFAPKSYLMRFEQDDDYFNTKYINDIEYQYGAFDVDSQSDFATNKTELKLPFAQKLLVNIPFDESTFTNLIVPRSFQVKFEEDGTSSVVKKKGKPFIVQLGLFESANWTLLDEDDVAHALTFYPYVGHLDSLSSPSFDFNWGIPNFVYWVTTQYTTSNLYAYHERFIKEIISRFGKQLSCYVYVDSTDINKLDFKNLINIGGVVYRLQKISDYQSGANQTTLIELIRIIEGENIQSSNVIPPYNPFEKFTRITEDSIIRITEEGETRKLN</sequence>
<organism evidence="1">
    <name type="scientific">uncultured Caudovirales phage</name>
    <dbReference type="NCBI Taxonomy" id="2100421"/>
    <lineage>
        <taxon>Viruses</taxon>
        <taxon>Duplodnaviria</taxon>
        <taxon>Heunggongvirae</taxon>
        <taxon>Uroviricota</taxon>
        <taxon>Caudoviricetes</taxon>
        <taxon>Peduoviridae</taxon>
        <taxon>Maltschvirus</taxon>
        <taxon>Maltschvirus maltsch</taxon>
    </lineage>
</organism>
<name>A0A6J5NAV0_9CAUD</name>
<reference evidence="1" key="1">
    <citation type="submission" date="2020-04" db="EMBL/GenBank/DDBJ databases">
        <authorList>
            <person name="Chiriac C."/>
            <person name="Salcher M."/>
            <person name="Ghai R."/>
            <person name="Kavagutti S V."/>
        </authorList>
    </citation>
    <scope>NUCLEOTIDE SEQUENCE</scope>
</reference>
<proteinExistence type="predicted"/>
<protein>
    <submittedName>
        <fullName evidence="1">Uncharacterized protein</fullName>
    </submittedName>
</protein>